<feature type="transmembrane region" description="Helical" evidence="8">
    <location>
        <begin position="1614"/>
        <end position="1633"/>
    </location>
</feature>
<dbReference type="Proteomes" id="UP001648503">
    <property type="component" value="Unassembled WGS sequence"/>
</dbReference>
<comment type="subcellular location">
    <subcellularLocation>
        <location evidence="1">Membrane</location>
        <topology evidence="1">Multi-pass membrane protein</topology>
    </subcellularLocation>
</comment>
<evidence type="ECO:0000256" key="8">
    <source>
        <dbReference type="SAM" id="Phobius"/>
    </source>
</evidence>
<evidence type="ECO:0000256" key="2">
    <source>
        <dbReference type="ARBA" id="ARBA00007168"/>
    </source>
</evidence>
<feature type="transmembrane region" description="Helical" evidence="8">
    <location>
        <begin position="1254"/>
        <end position="1275"/>
    </location>
</feature>
<feature type="transmembrane region" description="Helical" evidence="8">
    <location>
        <begin position="1364"/>
        <end position="1384"/>
    </location>
</feature>
<evidence type="ECO:0000313" key="9">
    <source>
        <dbReference type="EMBL" id="KAH6592845.1"/>
    </source>
</evidence>
<dbReference type="Gene3D" id="1.25.40.10">
    <property type="entry name" value="Tetratricopeptide repeat domain"/>
    <property type="match status" value="2"/>
</dbReference>
<feature type="region of interest" description="Disordered" evidence="7">
    <location>
        <begin position="689"/>
        <end position="723"/>
    </location>
</feature>
<proteinExistence type="inferred from homology"/>
<feature type="transmembrane region" description="Helical" evidence="8">
    <location>
        <begin position="1287"/>
        <end position="1312"/>
    </location>
</feature>
<protein>
    <recommendedName>
        <fullName evidence="12">Pentatricopeptide repeat domain-containing protein</fullName>
    </recommendedName>
</protein>
<evidence type="ECO:0000256" key="1">
    <source>
        <dbReference type="ARBA" id="ARBA00004141"/>
    </source>
</evidence>
<keyword evidence="5 8" id="KW-0472">Membrane</keyword>
<organism evidence="10 11">
    <name type="scientific">Batrachochytrium salamandrivorans</name>
    <dbReference type="NCBI Taxonomy" id="1357716"/>
    <lineage>
        <taxon>Eukaryota</taxon>
        <taxon>Fungi</taxon>
        <taxon>Fungi incertae sedis</taxon>
        <taxon>Chytridiomycota</taxon>
        <taxon>Chytridiomycota incertae sedis</taxon>
        <taxon>Chytridiomycetes</taxon>
        <taxon>Rhizophydiales</taxon>
        <taxon>Rhizophydiales incertae sedis</taxon>
        <taxon>Batrachochytrium</taxon>
    </lineage>
</organism>
<dbReference type="Pfam" id="PF04515">
    <property type="entry name" value="Choline_transpo"/>
    <property type="match status" value="1"/>
</dbReference>
<accession>A0ABQ8F912</accession>
<keyword evidence="11" id="KW-1185">Reference proteome</keyword>
<feature type="transmembrane region" description="Helical" evidence="8">
    <location>
        <begin position="1462"/>
        <end position="1481"/>
    </location>
</feature>
<evidence type="ECO:0000313" key="11">
    <source>
        <dbReference type="Proteomes" id="UP001648503"/>
    </source>
</evidence>
<dbReference type="PANTHER" id="PTHR12385:SF88">
    <property type="entry name" value="CHOLINE TRANSPORTER-LIKE PROTEIN CTL1"/>
    <property type="match status" value="1"/>
</dbReference>
<feature type="compositionally biased region" description="Polar residues" evidence="7">
    <location>
        <begin position="689"/>
        <end position="707"/>
    </location>
</feature>
<evidence type="ECO:0000256" key="6">
    <source>
        <dbReference type="PROSITE-ProRule" id="PRU00708"/>
    </source>
</evidence>
<feature type="transmembrane region" description="Helical" evidence="8">
    <location>
        <begin position="1520"/>
        <end position="1541"/>
    </location>
</feature>
<feature type="compositionally biased region" description="Acidic residues" evidence="7">
    <location>
        <begin position="1172"/>
        <end position="1189"/>
    </location>
</feature>
<evidence type="ECO:0000256" key="5">
    <source>
        <dbReference type="ARBA" id="ARBA00023136"/>
    </source>
</evidence>
<dbReference type="InterPro" id="IPR002885">
    <property type="entry name" value="PPR_rpt"/>
</dbReference>
<comment type="caution">
    <text evidence="10">The sequence shown here is derived from an EMBL/GenBank/DDBJ whole genome shotgun (WGS) entry which is preliminary data.</text>
</comment>
<comment type="similarity">
    <text evidence="2">Belongs to the CTL (choline transporter-like) family.</text>
</comment>
<evidence type="ECO:0000313" key="10">
    <source>
        <dbReference type="EMBL" id="KAH6592852.1"/>
    </source>
</evidence>
<sequence length="1705" mass="186755">MSVCYRRRRLLLLSLATSGMDLSCRRHHHWNPLLIHSVFAASSARSPLDSIESTSRCSYSSSQSNQNADRTMLSALQSQLSMLLRAKILIPPHLKQRQNHLIPEPPTTSNHLPAALDSPDLSYGQDQRPAQDAYPDRTVSLDCIIGLIQRINSVQAATDAKHDMIQSVLSCLQRCRISLNMILQTAYTLPAMASISSHAAAVQTLQEIASRGRFQLDILIYTYVLGALCRYAPENSNDPQQFADALPKPWIDQTYIAVLSWQLKTKRIAEFHALVDLYRYERQSQHALGPGLVNAGVGSAVAALPLEIYALQIQAASWAGRFEQLSAVIEEMTRKGVVPDVPFLSILAKSYAMAGDEPAVREILCRTLQMATKGSQRSGSASHDVPSSVPTRYPYLPVREFIADPDSDTFYRSRSATLPIEVSIWKSIIEGARKHQMLRLVDEGVTVLLGFGHVYPAVLTFNAALSACIRCQRAGHAIKYFETMLRSKVAPNYVTVGIMMNAMRLSRGPALRNLKRSLLTVLKSASMSKSIGGHILQVLYAGLCDDLPGARDAFLKIETPNANAFDAMAMASLHLEHTPKDSQRALDQLYETMQRLSVVPSDLFFSIAIDSLKTSADEPLLCVWIDRAKASHVPLWTTSIRVLRYYTHIKPDLVQLQAMYDGLCRTNSPRADIRQDTVMIKGYTQSWGLDQDSSSVNEPDDTVSNPHSNERVGMANPSEAGEANEVSLVSGGSAAHLSDMDVSERVLRIWNTHSVADRLGHPKFCLAFFEWCCISENHVLLLSQWQLLRSYERSSALVSMMYSDNQDGSVNNSVEMHPHSEIGEGDSRLTTIDPPPVSDFLYSKLFDLLLMHGRLQQAVNVVTVDMVLDRAKPTIKLAMHVLNRLHLNNKMDALDVVWQTWVREYPEVTARVLLDEPRFRLKRQVVVVVTNSKKFIVLQKKKRNFDHFQTYSKVSRQATATATTTTTATATTATTTTATTTTATTTTTAVGVDRQTTPLQASPLFIRVPIVSASSTSSSHLSYRHPDSPSTAMSASGSTTTAQFHSVLLAHPSTASASTVSSIVSLSHVPGAASNAASNADVNADVNAASNAASNVSFSRSPPVSDFRPGRRGLPSGLVAHGSSSYTEAPLTIADSYEDDLDQGKSGYSLGGLFGTGGAYSTSTSRRQTYDDGYDGYDDDSDDDDDDSQNSDGQSRSQLLGMRGPFFSHGPKSKAFASVDPLFQPLIASSIEDQDSSIYIEPERRPYNDVSVTFVYMAAVLFMLIWGIISATNSGSLPPSSIISKTLYFAFFESSATIILLTLVSVIVGAIWLATLSHFARPIIYFTAVAIPSSILLVSTITLFVSLSASYTQKTSDTLSEIQAMIVIAFFGIAVAVWLGMYIWRRRSMVDTMTHIIELSCDILHLNPSLFGLSVALMVAHALFSAIWLVLFSRLFLVGSITVDPSGDVSTPGFVPSKNTPMIAVFFVVMYFWTSAIFQNLEKTTVASVVGGWYFQDLADSPTHDSDQTWRNFKHVSTRSFGPIAFASLVLGAIQAIKYLISKIRNRASRGSSFMRYLLSCLSLVSNLIDDLSGYALVNTGLTGDSFMDSAYSCTRLFRRNLILGLVTQSVAKIIGVLGRALVAATIGLAVFWGTVNRTSAGVGTGGNEWVVAGVSTIVPYYVMGVLTRVVENTIDSTFICYLIDLDTNSCHCEGAHRIFSESLS</sequence>
<feature type="region of interest" description="Disordered" evidence="7">
    <location>
        <begin position="1161"/>
        <end position="1200"/>
    </location>
</feature>
<reference evidence="10 11" key="1">
    <citation type="submission" date="2021-02" db="EMBL/GenBank/DDBJ databases">
        <title>Variation within the Batrachochytrium salamandrivorans European outbreak.</title>
        <authorList>
            <person name="Kelly M."/>
            <person name="Pasmans F."/>
            <person name="Shea T.P."/>
            <person name="Munoz J.F."/>
            <person name="Carranza S."/>
            <person name="Cuomo C.A."/>
            <person name="Martel A."/>
        </authorList>
    </citation>
    <scope>NUCLEOTIDE SEQUENCE [LARGE SCALE GENOMIC DNA]</scope>
    <source>
        <strain evidence="10 11">AMFP18/2</strain>
    </source>
</reference>
<keyword evidence="3 8" id="KW-0812">Transmembrane</keyword>
<feature type="repeat" description="PPR" evidence="6">
    <location>
        <begin position="457"/>
        <end position="491"/>
    </location>
</feature>
<dbReference type="EMBL" id="JAFCIX010000369">
    <property type="protein sequence ID" value="KAH6592845.1"/>
    <property type="molecule type" value="Genomic_DNA"/>
</dbReference>
<dbReference type="PANTHER" id="PTHR12385">
    <property type="entry name" value="CHOLINE TRANSPORTER-LIKE (SLC FAMILY 44)"/>
    <property type="match status" value="1"/>
</dbReference>
<feature type="transmembrane region" description="Helical" evidence="8">
    <location>
        <begin position="1410"/>
        <end position="1431"/>
    </location>
</feature>
<feature type="region of interest" description="Disordered" evidence="7">
    <location>
        <begin position="99"/>
        <end position="133"/>
    </location>
</feature>
<feature type="transmembrane region" description="Helical" evidence="8">
    <location>
        <begin position="1324"/>
        <end position="1352"/>
    </location>
</feature>
<evidence type="ECO:0000256" key="3">
    <source>
        <dbReference type="ARBA" id="ARBA00022692"/>
    </source>
</evidence>
<gene>
    <name evidence="10" type="ORF">BASA50_007794</name>
    <name evidence="9" type="ORF">BASA50_007801</name>
</gene>
<dbReference type="EMBL" id="JAFCIX010000368">
    <property type="protein sequence ID" value="KAH6592852.1"/>
    <property type="molecule type" value="Genomic_DNA"/>
</dbReference>
<feature type="region of interest" description="Disordered" evidence="7">
    <location>
        <begin position="1017"/>
        <end position="1037"/>
    </location>
</feature>
<dbReference type="InterPro" id="IPR011990">
    <property type="entry name" value="TPR-like_helical_dom_sf"/>
</dbReference>
<dbReference type="InterPro" id="IPR007603">
    <property type="entry name" value="Choline_transptr-like"/>
</dbReference>
<evidence type="ECO:0008006" key="12">
    <source>
        <dbReference type="Google" id="ProtNLM"/>
    </source>
</evidence>
<evidence type="ECO:0000256" key="4">
    <source>
        <dbReference type="ARBA" id="ARBA00022989"/>
    </source>
</evidence>
<feature type="region of interest" description="Disordered" evidence="7">
    <location>
        <begin position="1093"/>
        <end position="1122"/>
    </location>
</feature>
<dbReference type="PROSITE" id="PS51375">
    <property type="entry name" value="PPR"/>
    <property type="match status" value="1"/>
</dbReference>
<keyword evidence="4 8" id="KW-1133">Transmembrane helix</keyword>
<name>A0ABQ8F912_9FUNG</name>
<evidence type="ECO:0000256" key="7">
    <source>
        <dbReference type="SAM" id="MobiDB-lite"/>
    </source>
</evidence>